<dbReference type="AlphaFoldDB" id="A0ABD1KHR8"/>
<dbReference type="PANTHER" id="PTHR47331">
    <property type="entry name" value="PHD-TYPE DOMAIN-CONTAINING PROTEIN"/>
    <property type="match status" value="1"/>
</dbReference>
<accession>A0ABD1KHR8</accession>
<dbReference type="Pfam" id="PF18701">
    <property type="entry name" value="DUF5641"/>
    <property type="match status" value="1"/>
</dbReference>
<comment type="caution">
    <text evidence="2">The sequence shown here is derived from an EMBL/GenBank/DDBJ whole genome shotgun (WGS) entry which is preliminary data.</text>
</comment>
<evidence type="ECO:0000313" key="3">
    <source>
        <dbReference type="Proteomes" id="UP001591681"/>
    </source>
</evidence>
<dbReference type="Proteomes" id="UP001591681">
    <property type="component" value="Unassembled WGS sequence"/>
</dbReference>
<evidence type="ECO:0000259" key="1">
    <source>
        <dbReference type="Pfam" id="PF18701"/>
    </source>
</evidence>
<evidence type="ECO:0000313" key="2">
    <source>
        <dbReference type="EMBL" id="KAL2098667.1"/>
    </source>
</evidence>
<name>A0ABD1KHR8_9TELE</name>
<reference evidence="2 3" key="1">
    <citation type="submission" date="2024-09" db="EMBL/GenBank/DDBJ databases">
        <title>A chromosome-level genome assembly of Gray's grenadier anchovy, Coilia grayii.</title>
        <authorList>
            <person name="Fu Z."/>
        </authorList>
    </citation>
    <scope>NUCLEOTIDE SEQUENCE [LARGE SCALE GENOMIC DNA]</scope>
    <source>
        <strain evidence="2">G4</strain>
        <tissue evidence="2">Muscle</tissue>
    </source>
</reference>
<gene>
    <name evidence="2" type="ORF">ACEWY4_005147</name>
</gene>
<feature type="domain" description="DUF5641" evidence="1">
    <location>
        <begin position="4"/>
        <end position="94"/>
    </location>
</feature>
<proteinExistence type="predicted"/>
<protein>
    <recommendedName>
        <fullName evidence="1">DUF5641 domain-containing protein</fullName>
    </recommendedName>
</protein>
<dbReference type="InterPro" id="IPR040676">
    <property type="entry name" value="DUF5641"/>
</dbReference>
<organism evidence="2 3">
    <name type="scientific">Coilia grayii</name>
    <name type="common">Gray's grenadier anchovy</name>
    <dbReference type="NCBI Taxonomy" id="363190"/>
    <lineage>
        <taxon>Eukaryota</taxon>
        <taxon>Metazoa</taxon>
        <taxon>Chordata</taxon>
        <taxon>Craniata</taxon>
        <taxon>Vertebrata</taxon>
        <taxon>Euteleostomi</taxon>
        <taxon>Actinopterygii</taxon>
        <taxon>Neopterygii</taxon>
        <taxon>Teleostei</taxon>
        <taxon>Clupei</taxon>
        <taxon>Clupeiformes</taxon>
        <taxon>Clupeoidei</taxon>
        <taxon>Engraulidae</taxon>
        <taxon>Coilinae</taxon>
        <taxon>Coilia</taxon>
    </lineage>
</organism>
<dbReference type="EMBL" id="JBHFQA010000005">
    <property type="protein sequence ID" value="KAL2098667.1"/>
    <property type="molecule type" value="Genomic_DNA"/>
</dbReference>
<dbReference type="PANTHER" id="PTHR47331:SF5">
    <property type="entry name" value="RIBONUCLEASE H"/>
    <property type="match status" value="1"/>
</dbReference>
<sequence>MTRRWCFRQRLMTNFWNRWRKEYLLHLKSARRCDTQQPSSLKVEDVALIKEDNAPRQSWKLGKIEELFPGRDGLVRSCAVRTSTGTVVRRPIQLFARL</sequence>
<keyword evidence="3" id="KW-1185">Reference proteome</keyword>